<dbReference type="InterPro" id="IPR013979">
    <property type="entry name" value="TIF_beta_prop-like"/>
</dbReference>
<reference evidence="7" key="1">
    <citation type="submission" date="2021-02" db="EMBL/GenBank/DDBJ databases">
        <authorList>
            <person name="Nowell W R."/>
        </authorList>
    </citation>
    <scope>NUCLEOTIDE SEQUENCE</scope>
</reference>
<dbReference type="InterPro" id="IPR011387">
    <property type="entry name" value="TIF2A"/>
</dbReference>
<dbReference type="Pfam" id="PF08662">
    <property type="entry name" value="eIF2A"/>
    <property type="match status" value="1"/>
</dbReference>
<name>A0A8S2YY09_9BILA</name>
<evidence type="ECO:0000256" key="3">
    <source>
        <dbReference type="ARBA" id="ARBA00022574"/>
    </source>
</evidence>
<dbReference type="Proteomes" id="UP000676336">
    <property type="component" value="Unassembled WGS sequence"/>
</dbReference>
<dbReference type="GO" id="GO:0003743">
    <property type="term" value="F:translation initiation factor activity"/>
    <property type="evidence" value="ECO:0007669"/>
    <property type="project" value="UniProtKB-KW"/>
</dbReference>
<dbReference type="AlphaFoldDB" id="A0A8S2YY09"/>
<feature type="non-terminal residue" evidence="7">
    <location>
        <position position="1"/>
    </location>
</feature>
<accession>A0A8S2YY09</accession>
<organism evidence="7 9">
    <name type="scientific">Rotaria magnacalcarata</name>
    <dbReference type="NCBI Taxonomy" id="392030"/>
    <lineage>
        <taxon>Eukaryota</taxon>
        <taxon>Metazoa</taxon>
        <taxon>Spiralia</taxon>
        <taxon>Gnathifera</taxon>
        <taxon>Rotifera</taxon>
        <taxon>Eurotatoria</taxon>
        <taxon>Bdelloidea</taxon>
        <taxon>Philodinida</taxon>
        <taxon>Philodinidae</taxon>
        <taxon>Rotaria</taxon>
    </lineage>
</organism>
<dbReference type="EMBL" id="CAJOBI010190559">
    <property type="protein sequence ID" value="CAF4959826.1"/>
    <property type="molecule type" value="Genomic_DNA"/>
</dbReference>
<evidence type="ECO:0000313" key="7">
    <source>
        <dbReference type="EMBL" id="CAF4586531.1"/>
    </source>
</evidence>
<proteinExistence type="predicted"/>
<dbReference type="GO" id="GO:0003729">
    <property type="term" value="F:mRNA binding"/>
    <property type="evidence" value="ECO:0007669"/>
    <property type="project" value="TreeGrafter"/>
</dbReference>
<evidence type="ECO:0000256" key="2">
    <source>
        <dbReference type="ARBA" id="ARBA00022540"/>
    </source>
</evidence>
<evidence type="ECO:0000256" key="4">
    <source>
        <dbReference type="ARBA" id="ARBA00022737"/>
    </source>
</evidence>
<comment type="caution">
    <text evidence="7">The sequence shown here is derived from an EMBL/GenBank/DDBJ whole genome shotgun (WGS) entry which is preliminary data.</text>
</comment>
<dbReference type="PANTHER" id="PTHR13227:SF0">
    <property type="entry name" value="EUKARYOTIC TRANSLATION INITIATION FACTOR 2A"/>
    <property type="match status" value="1"/>
</dbReference>
<dbReference type="EMBL" id="CAJOBI010100730">
    <property type="protein sequence ID" value="CAF4586531.1"/>
    <property type="molecule type" value="Genomic_DNA"/>
</dbReference>
<dbReference type="GO" id="GO:0000049">
    <property type="term" value="F:tRNA binding"/>
    <property type="evidence" value="ECO:0007669"/>
    <property type="project" value="TreeGrafter"/>
</dbReference>
<dbReference type="GO" id="GO:0022627">
    <property type="term" value="C:cytosolic small ribosomal subunit"/>
    <property type="evidence" value="ECO:0007669"/>
    <property type="project" value="TreeGrafter"/>
</dbReference>
<evidence type="ECO:0000313" key="9">
    <source>
        <dbReference type="Proteomes" id="UP000676336"/>
    </source>
</evidence>
<gene>
    <name evidence="7" type="ORF">SMN809_LOCUS38497</name>
    <name evidence="8" type="ORF">SMN809_LOCUS54560</name>
</gene>
<keyword evidence="3" id="KW-0853">WD repeat</keyword>
<evidence type="ECO:0000313" key="8">
    <source>
        <dbReference type="EMBL" id="CAF4959826.1"/>
    </source>
</evidence>
<protein>
    <recommendedName>
        <fullName evidence="6">Translation initiation factor beta propellor-like domain-containing protein</fullName>
    </recommendedName>
</protein>
<keyword evidence="4" id="KW-0677">Repeat</keyword>
<keyword evidence="2" id="KW-0396">Initiation factor</keyword>
<evidence type="ECO:0000259" key="6">
    <source>
        <dbReference type="Pfam" id="PF08662"/>
    </source>
</evidence>
<feature type="domain" description="Translation initiation factor beta propellor-like" evidence="6">
    <location>
        <begin position="1"/>
        <end position="50"/>
    </location>
</feature>
<evidence type="ECO:0000256" key="5">
    <source>
        <dbReference type="ARBA" id="ARBA00022917"/>
    </source>
</evidence>
<sequence length="50" mass="5415">MPSKATVFNSKCDIAWELSSGAKNVAYYSFDGIHLALCGFGNVAGNMEIW</sequence>
<evidence type="ECO:0000256" key="1">
    <source>
        <dbReference type="ARBA" id="ARBA00003993"/>
    </source>
</evidence>
<dbReference type="PANTHER" id="PTHR13227">
    <property type="entry name" value="EUKARYOTIC TRANSLATION INITIATION FACTOR 2A"/>
    <property type="match status" value="1"/>
</dbReference>
<keyword evidence="5" id="KW-0648">Protein biosynthesis</keyword>
<dbReference type="GO" id="GO:0043022">
    <property type="term" value="F:ribosome binding"/>
    <property type="evidence" value="ECO:0007669"/>
    <property type="project" value="TreeGrafter"/>
</dbReference>
<comment type="function">
    <text evidence="1">Functions in the early steps of protein synthesis of a small number of specific mRNAs. Acts by directing the binding of methionyl-tRNAi to 40S ribosomal subunits. In contrast to the eIF-2 complex, it binds methionyl-tRNAi to 40S subunits in a codon-dependent manner, whereas the eIF-2 complex binds methionyl-tRNAi to 40S subunits in a GTP-dependent manner.</text>
</comment>